<reference evidence="8" key="1">
    <citation type="submission" date="2023-03" db="EMBL/GenBank/DDBJ databases">
        <authorList>
            <person name="Steffen K."/>
            <person name="Cardenas P."/>
        </authorList>
    </citation>
    <scope>NUCLEOTIDE SEQUENCE</scope>
</reference>
<feature type="domain" description="Uroporphyrinogen decarboxylase (URO-D)" evidence="7">
    <location>
        <begin position="8"/>
        <end position="338"/>
    </location>
</feature>
<dbReference type="PANTHER" id="PTHR47099">
    <property type="entry name" value="METHYLCOBAMIDE:COM METHYLTRANSFERASE MTBA"/>
    <property type="match status" value="1"/>
</dbReference>
<dbReference type="GO" id="GO:0004853">
    <property type="term" value="F:uroporphyrinogen decarboxylase activity"/>
    <property type="evidence" value="ECO:0007669"/>
    <property type="project" value="InterPro"/>
</dbReference>
<evidence type="ECO:0000256" key="1">
    <source>
        <dbReference type="ARBA" id="ARBA00001947"/>
    </source>
</evidence>
<dbReference type="Gene3D" id="3.20.20.210">
    <property type="match status" value="1"/>
</dbReference>
<keyword evidence="3" id="KW-0808">Transferase</keyword>
<gene>
    <name evidence="8" type="ORF">GBAR_LOCUS22572</name>
</gene>
<comment type="cofactor">
    <cofactor evidence="1">
        <name>Zn(2+)</name>
        <dbReference type="ChEBI" id="CHEBI:29105"/>
    </cofactor>
</comment>
<keyword evidence="6" id="KW-0484">Methanogenesis</keyword>
<dbReference type="PANTHER" id="PTHR47099:SF1">
    <property type="entry name" value="METHYLCOBAMIDE:COM METHYLTRANSFERASE MTBA"/>
    <property type="match status" value="1"/>
</dbReference>
<evidence type="ECO:0000256" key="2">
    <source>
        <dbReference type="ARBA" id="ARBA00022603"/>
    </source>
</evidence>
<dbReference type="InterPro" id="IPR006360">
    <property type="entry name" value="Mtase_MtaA_CmuA"/>
</dbReference>
<evidence type="ECO:0000256" key="3">
    <source>
        <dbReference type="ARBA" id="ARBA00022679"/>
    </source>
</evidence>
<dbReference type="EMBL" id="CASHTH010003114">
    <property type="protein sequence ID" value="CAI8040519.1"/>
    <property type="molecule type" value="Genomic_DNA"/>
</dbReference>
<protein>
    <submittedName>
        <fullName evidence="8">Methylcobamide:CoM methyltransferase MtaA</fullName>
    </submittedName>
</protein>
<dbReference type="InterPro" id="IPR038071">
    <property type="entry name" value="UROD/MetE-like_sf"/>
</dbReference>
<evidence type="ECO:0000256" key="5">
    <source>
        <dbReference type="ARBA" id="ARBA00022833"/>
    </source>
</evidence>
<evidence type="ECO:0000259" key="7">
    <source>
        <dbReference type="Pfam" id="PF01208"/>
    </source>
</evidence>
<keyword evidence="5" id="KW-0862">Zinc</keyword>
<evidence type="ECO:0000313" key="8">
    <source>
        <dbReference type="EMBL" id="CAI8040519.1"/>
    </source>
</evidence>
<keyword evidence="2 8" id="KW-0489">Methyltransferase</keyword>
<dbReference type="InterPro" id="IPR000257">
    <property type="entry name" value="Uroporphyrinogen_deCOase"/>
</dbReference>
<dbReference type="AlphaFoldDB" id="A0AA35T3E8"/>
<dbReference type="Proteomes" id="UP001174909">
    <property type="component" value="Unassembled WGS sequence"/>
</dbReference>
<comment type="caution">
    <text evidence="8">The sequence shown here is derived from an EMBL/GenBank/DDBJ whole genome shotgun (WGS) entry which is preliminary data.</text>
</comment>
<accession>A0AA35T3E8</accession>
<keyword evidence="4" id="KW-0479">Metal-binding</keyword>
<dbReference type="GO" id="GO:0006730">
    <property type="term" value="P:one-carbon metabolic process"/>
    <property type="evidence" value="ECO:0007669"/>
    <property type="project" value="InterPro"/>
</dbReference>
<evidence type="ECO:0000313" key="9">
    <source>
        <dbReference type="Proteomes" id="UP001174909"/>
    </source>
</evidence>
<keyword evidence="9" id="KW-1185">Reference proteome</keyword>
<dbReference type="GO" id="GO:0046872">
    <property type="term" value="F:metal ion binding"/>
    <property type="evidence" value="ECO:0007669"/>
    <property type="project" value="UniProtKB-KW"/>
</dbReference>
<name>A0AA35T3E8_GEOBA</name>
<organism evidence="8 9">
    <name type="scientific">Geodia barretti</name>
    <name type="common">Barrett's horny sponge</name>
    <dbReference type="NCBI Taxonomy" id="519541"/>
    <lineage>
        <taxon>Eukaryota</taxon>
        <taxon>Metazoa</taxon>
        <taxon>Porifera</taxon>
        <taxon>Demospongiae</taxon>
        <taxon>Heteroscleromorpha</taxon>
        <taxon>Tetractinellida</taxon>
        <taxon>Astrophorina</taxon>
        <taxon>Geodiidae</taxon>
        <taxon>Geodia</taxon>
    </lineage>
</organism>
<dbReference type="NCBIfam" id="TIGR01463">
    <property type="entry name" value="mtaA_cmuA"/>
    <property type="match status" value="1"/>
</dbReference>
<dbReference type="Pfam" id="PF01208">
    <property type="entry name" value="URO-D"/>
    <property type="match status" value="1"/>
</dbReference>
<dbReference type="GO" id="GO:0032259">
    <property type="term" value="P:methylation"/>
    <property type="evidence" value="ECO:0007669"/>
    <property type="project" value="UniProtKB-KW"/>
</dbReference>
<dbReference type="SUPFAM" id="SSF51726">
    <property type="entry name" value="UROD/MetE-like"/>
    <property type="match status" value="1"/>
</dbReference>
<dbReference type="GO" id="GO:0015948">
    <property type="term" value="P:methanogenesis"/>
    <property type="evidence" value="ECO:0007669"/>
    <property type="project" value="UniProtKB-KW"/>
</dbReference>
<dbReference type="GO" id="GO:0008168">
    <property type="term" value="F:methyltransferase activity"/>
    <property type="evidence" value="ECO:0007669"/>
    <property type="project" value="UniProtKB-KW"/>
</dbReference>
<dbReference type="GO" id="GO:0006779">
    <property type="term" value="P:porphyrin-containing compound biosynthetic process"/>
    <property type="evidence" value="ECO:0007669"/>
    <property type="project" value="InterPro"/>
</dbReference>
<sequence length="347" mass="38930">MTQVPSMTSRERVMAALAREPVDRTPVCNPTSVATVELMDLVDANFPLANRDPALMARLAATGYTELGFDSIMPVFPIIQESSALGCNMQWEQKDNWPTVRMREPIWEDVDDIRIPNDFLLHPDMRCVIEAIRLLRREFGNEVAIIGKTMGPWTLGYHCFGVEPFLLMSLDDPGKTKLALDRMKDATIQFGMAQIEAGADALTVPDHATGDLVSADYYKRYLKDLHIEFVERLPVPLILHICGRTVDRMGYIAETGIAAFHFDSKTSRRESMAVMDDRVSLVGNINNPETLFAKGPEDVRREVYANLDAGVQAVGPECAIPLQTSVENLREIPLAVRDWHAEHDRPH</sequence>
<dbReference type="NCBIfam" id="NF004889">
    <property type="entry name" value="PRK06252.1"/>
    <property type="match status" value="1"/>
</dbReference>
<evidence type="ECO:0000256" key="6">
    <source>
        <dbReference type="ARBA" id="ARBA00022994"/>
    </source>
</evidence>
<evidence type="ECO:0000256" key="4">
    <source>
        <dbReference type="ARBA" id="ARBA00022723"/>
    </source>
</evidence>
<proteinExistence type="predicted"/>
<dbReference type="InterPro" id="IPR052024">
    <property type="entry name" value="Methanogen_methyltrans"/>
</dbReference>